<comment type="similarity">
    <text evidence="6">Belongs to the methyltransferase superfamily. RNA methyltransferase RsmG family.</text>
</comment>
<dbReference type="PIRSF" id="PIRSF003078">
    <property type="entry name" value="GidB"/>
    <property type="match status" value="1"/>
</dbReference>
<dbReference type="PANTHER" id="PTHR31760:SF0">
    <property type="entry name" value="S-ADENOSYL-L-METHIONINE-DEPENDENT METHYLTRANSFERASES SUPERFAMILY PROTEIN"/>
    <property type="match status" value="1"/>
</dbReference>
<gene>
    <name evidence="6" type="primary">rsmG</name>
    <name evidence="7" type="ordered locus">Taci_0154</name>
</gene>
<dbReference type="InterPro" id="IPR003682">
    <property type="entry name" value="rRNA_ssu_MeTfrase_G"/>
</dbReference>
<organism evidence="7 8">
    <name type="scientific">Thermanaerovibrio acidaminovorans (strain ATCC 49978 / DSM 6589 / Su883)</name>
    <name type="common">Selenomonas acidaminovorans</name>
    <dbReference type="NCBI Taxonomy" id="525903"/>
    <lineage>
        <taxon>Bacteria</taxon>
        <taxon>Thermotogati</taxon>
        <taxon>Synergistota</taxon>
        <taxon>Synergistia</taxon>
        <taxon>Synergistales</taxon>
        <taxon>Synergistaceae</taxon>
        <taxon>Thermanaerovibrio</taxon>
    </lineage>
</organism>
<dbReference type="OrthoDB" id="9808773at2"/>
<name>D1B7Z1_THEAS</name>
<dbReference type="STRING" id="525903.Taci_0154"/>
<keyword evidence="8" id="KW-1185">Reference proteome</keyword>
<feature type="binding site" evidence="6">
    <location>
        <begin position="122"/>
        <end position="123"/>
    </location>
    <ligand>
        <name>S-adenosyl-L-methionine</name>
        <dbReference type="ChEBI" id="CHEBI:59789"/>
    </ligand>
</feature>
<sequence>MDLDLAMSFHLVKENEGNLRRYGALLASGNSKVRLTGTAGEEDLWEQHIVDCGALVSLLPRGARVIDVGTGGGLPGMVWALCRSDVGVTLLDSVGKKCAAVEEMARMMGLEPHRVQVVCSRSEEFARLNREVYDVACARALSEAPVLAELLSPLVAVGGMVWAMKGPRCEEELAPGEGRWGELGLSDPEVLDYDLGDRHRKLVIWRKISPCPDRYPRRPGMAEKRPWYR</sequence>
<evidence type="ECO:0000313" key="7">
    <source>
        <dbReference type="EMBL" id="ACZ18394.1"/>
    </source>
</evidence>
<evidence type="ECO:0000256" key="2">
    <source>
        <dbReference type="ARBA" id="ARBA00022552"/>
    </source>
</evidence>
<keyword evidence="2 6" id="KW-0698">rRNA processing</keyword>
<dbReference type="PANTHER" id="PTHR31760">
    <property type="entry name" value="S-ADENOSYL-L-METHIONINE-DEPENDENT METHYLTRANSFERASES SUPERFAMILY PROTEIN"/>
    <property type="match status" value="1"/>
</dbReference>
<evidence type="ECO:0000256" key="3">
    <source>
        <dbReference type="ARBA" id="ARBA00022603"/>
    </source>
</evidence>
<dbReference type="SUPFAM" id="SSF53335">
    <property type="entry name" value="S-adenosyl-L-methionine-dependent methyltransferases"/>
    <property type="match status" value="1"/>
</dbReference>
<keyword evidence="5 6" id="KW-0949">S-adenosyl-L-methionine</keyword>
<evidence type="ECO:0000256" key="5">
    <source>
        <dbReference type="ARBA" id="ARBA00022691"/>
    </source>
</evidence>
<protein>
    <recommendedName>
        <fullName evidence="6">Ribosomal RNA small subunit methyltransferase G</fullName>
        <ecNumber evidence="6">2.1.1.-</ecNumber>
    </recommendedName>
    <alternativeName>
        <fullName evidence="6">16S rRNA 7-methylguanosine methyltransferase</fullName>
        <shortName evidence="6">16S rRNA m7G methyltransferase</shortName>
    </alternativeName>
</protein>
<feature type="binding site" evidence="6">
    <location>
        <position position="74"/>
    </location>
    <ligand>
        <name>S-adenosyl-L-methionine</name>
        <dbReference type="ChEBI" id="CHEBI:59789"/>
    </ligand>
</feature>
<dbReference type="PATRIC" id="fig|525903.6.peg.157"/>
<dbReference type="HOGENOM" id="CLU_065341_0_0_0"/>
<dbReference type="EC" id="2.1.1.-" evidence="6"/>
<feature type="binding site" evidence="6">
    <location>
        <position position="69"/>
    </location>
    <ligand>
        <name>S-adenosyl-L-methionine</name>
        <dbReference type="ChEBI" id="CHEBI:59789"/>
    </ligand>
</feature>
<comment type="caution">
    <text evidence="6">Lacks conserved residue(s) required for the propagation of feature annotation.</text>
</comment>
<evidence type="ECO:0000256" key="6">
    <source>
        <dbReference type="HAMAP-Rule" id="MF_00074"/>
    </source>
</evidence>
<reference evidence="7 8" key="1">
    <citation type="journal article" date="2009" name="Stand. Genomic Sci.">
        <title>Complete genome sequence of Thermanaerovibrio acidaminovorans type strain (Su883).</title>
        <authorList>
            <person name="Chovatia M."/>
            <person name="Sikorski J."/>
            <person name="Schroder M."/>
            <person name="Lapidus A."/>
            <person name="Nolan M."/>
            <person name="Tice H."/>
            <person name="Glavina Del Rio T."/>
            <person name="Copeland A."/>
            <person name="Cheng J.F."/>
            <person name="Lucas S."/>
            <person name="Chen F."/>
            <person name="Bruce D."/>
            <person name="Goodwin L."/>
            <person name="Pitluck S."/>
            <person name="Ivanova N."/>
            <person name="Mavromatis K."/>
            <person name="Ovchinnikova G."/>
            <person name="Pati A."/>
            <person name="Chen A."/>
            <person name="Palaniappan K."/>
            <person name="Land M."/>
            <person name="Hauser L."/>
            <person name="Chang Y.J."/>
            <person name="Jeffries C.D."/>
            <person name="Chain P."/>
            <person name="Saunders E."/>
            <person name="Detter J.C."/>
            <person name="Brettin T."/>
            <person name="Rohde M."/>
            <person name="Goker M."/>
            <person name="Spring S."/>
            <person name="Bristow J."/>
            <person name="Markowitz V."/>
            <person name="Hugenholtz P."/>
            <person name="Kyrpides N.C."/>
            <person name="Klenk H.P."/>
            <person name="Eisen J.A."/>
        </authorList>
    </citation>
    <scope>NUCLEOTIDE SEQUENCE [LARGE SCALE GENOMIC DNA]</scope>
    <source>
        <strain evidence="8">ATCC 49978 / DSM 6589 / Su883</strain>
    </source>
</reference>
<dbReference type="AlphaFoldDB" id="D1B7Z1"/>
<dbReference type="NCBIfam" id="TIGR00138">
    <property type="entry name" value="rsmG_gidB"/>
    <property type="match status" value="1"/>
</dbReference>
<comment type="function">
    <text evidence="6">Specifically methylates the N7 position of a guanine in 16S rRNA.</text>
</comment>
<dbReference type="GO" id="GO:0005829">
    <property type="term" value="C:cytosol"/>
    <property type="evidence" value="ECO:0007669"/>
    <property type="project" value="TreeGrafter"/>
</dbReference>
<dbReference type="KEGG" id="tai:Taci_0154"/>
<dbReference type="eggNOG" id="COG0357">
    <property type="taxonomic scope" value="Bacteria"/>
</dbReference>
<evidence type="ECO:0000313" key="8">
    <source>
        <dbReference type="Proteomes" id="UP000002030"/>
    </source>
</evidence>
<keyword evidence="3 6" id="KW-0489">Methyltransferase</keyword>
<dbReference type="Gene3D" id="3.40.50.150">
    <property type="entry name" value="Vaccinia Virus protein VP39"/>
    <property type="match status" value="1"/>
</dbReference>
<evidence type="ECO:0000256" key="1">
    <source>
        <dbReference type="ARBA" id="ARBA00022490"/>
    </source>
</evidence>
<proteinExistence type="inferred from homology"/>
<keyword evidence="4 6" id="KW-0808">Transferase</keyword>
<dbReference type="Proteomes" id="UP000002030">
    <property type="component" value="Chromosome"/>
</dbReference>
<dbReference type="EnsemblBacteria" id="ACZ18394">
    <property type="protein sequence ID" value="ACZ18394"/>
    <property type="gene ID" value="Taci_0154"/>
</dbReference>
<evidence type="ECO:0000256" key="4">
    <source>
        <dbReference type="ARBA" id="ARBA00022679"/>
    </source>
</evidence>
<dbReference type="Pfam" id="PF02527">
    <property type="entry name" value="GidB"/>
    <property type="match status" value="1"/>
</dbReference>
<comment type="subcellular location">
    <subcellularLocation>
        <location evidence="6">Cytoplasm</location>
    </subcellularLocation>
</comment>
<keyword evidence="1 6" id="KW-0963">Cytoplasm</keyword>
<dbReference type="EMBL" id="CP001818">
    <property type="protein sequence ID" value="ACZ18394.1"/>
    <property type="molecule type" value="Genomic_DNA"/>
</dbReference>
<accession>D1B7Z1</accession>
<dbReference type="GO" id="GO:0070043">
    <property type="term" value="F:rRNA (guanine-N7-)-methyltransferase activity"/>
    <property type="evidence" value="ECO:0007669"/>
    <property type="project" value="UniProtKB-UniRule"/>
</dbReference>
<dbReference type="HAMAP" id="MF_00074">
    <property type="entry name" value="16SrRNA_methyltr_G"/>
    <property type="match status" value="1"/>
</dbReference>
<dbReference type="InterPro" id="IPR029063">
    <property type="entry name" value="SAM-dependent_MTases_sf"/>
</dbReference>
<feature type="binding site" evidence="6">
    <location>
        <position position="139"/>
    </location>
    <ligand>
        <name>S-adenosyl-L-methionine</name>
        <dbReference type="ChEBI" id="CHEBI:59789"/>
    </ligand>
</feature>